<dbReference type="Proteomes" id="UP000777265">
    <property type="component" value="Unassembled WGS sequence"/>
</dbReference>
<organism evidence="1 2">
    <name type="scientific">Syntrophorhabdus aromaticivorans</name>
    <dbReference type="NCBI Taxonomy" id="328301"/>
    <lineage>
        <taxon>Bacteria</taxon>
        <taxon>Pseudomonadati</taxon>
        <taxon>Thermodesulfobacteriota</taxon>
        <taxon>Syntrophorhabdia</taxon>
        <taxon>Syntrophorhabdales</taxon>
        <taxon>Syntrophorhabdaceae</taxon>
        <taxon>Syntrophorhabdus</taxon>
    </lineage>
</organism>
<comment type="caution">
    <text evidence="1">The sequence shown here is derived from an EMBL/GenBank/DDBJ whole genome shotgun (WGS) entry which is preliminary data.</text>
</comment>
<dbReference type="EMBL" id="JAAYEE010000281">
    <property type="protein sequence ID" value="NLW36671.1"/>
    <property type="molecule type" value="Genomic_DNA"/>
</dbReference>
<dbReference type="InterPro" id="IPR006482">
    <property type="entry name" value="Cas7_Csh2/Csh2"/>
</dbReference>
<evidence type="ECO:0000313" key="1">
    <source>
        <dbReference type="EMBL" id="NLW36671.1"/>
    </source>
</evidence>
<dbReference type="GO" id="GO:0043571">
    <property type="term" value="P:maintenance of CRISPR repeat elements"/>
    <property type="evidence" value="ECO:0007669"/>
    <property type="project" value="InterPro"/>
</dbReference>
<dbReference type="NCBIfam" id="TIGR01595">
    <property type="entry name" value="cas_CT1132"/>
    <property type="match status" value="1"/>
</dbReference>
<sequence length="322" mass="35530">MSVLNRQEILFIYEAKDCNPNGDPLDDNKPRTDPETGVATVTDVRIKRTVRDYLHQVKGQEILVRDTFDTSGYLRDGKGRCEDFYKAAGVNDRDSITDLVIKVQETIVRTCIDARLFGCTLPVEFGKKKSSIRLTGPVQFNGFNRSLHRIAPVLVQGTAGFASSKNATQKSFREDHIVPYACIAACGVVNEVASRSTGLSDDDVNLLLEGLWKGTQGLISRSKEGHTPLALIRFTYQDSYRIGDLAGRVSLISDKEDIQIRSITDYRINVAPLLDAVESAKGKIISIEVLQDDRLVFLDGDMAGEFAGLARLGKMVSELKLG</sequence>
<dbReference type="Pfam" id="PF05107">
    <property type="entry name" value="Cas_Cas7"/>
    <property type="match status" value="1"/>
</dbReference>
<accession>A0A971M7N2</accession>
<gene>
    <name evidence="1" type="primary">cas7b</name>
    <name evidence="1" type="ORF">GXY80_14515</name>
</gene>
<reference evidence="1" key="1">
    <citation type="journal article" date="2020" name="Biotechnol. Biofuels">
        <title>New insights from the biogas microbiome by comprehensive genome-resolved metagenomics of nearly 1600 species originating from multiple anaerobic digesters.</title>
        <authorList>
            <person name="Campanaro S."/>
            <person name="Treu L."/>
            <person name="Rodriguez-R L.M."/>
            <person name="Kovalovszki A."/>
            <person name="Ziels R.M."/>
            <person name="Maus I."/>
            <person name="Zhu X."/>
            <person name="Kougias P.G."/>
            <person name="Basile A."/>
            <person name="Luo G."/>
            <person name="Schluter A."/>
            <person name="Konstantinidis K.T."/>
            <person name="Angelidaki I."/>
        </authorList>
    </citation>
    <scope>NUCLEOTIDE SEQUENCE</scope>
    <source>
        <strain evidence="1">AS06rmzACSIP_7</strain>
    </source>
</reference>
<dbReference type="NCBIfam" id="TIGR02590">
    <property type="entry name" value="cas_Csh2"/>
    <property type="match status" value="1"/>
</dbReference>
<name>A0A971M7N2_9BACT</name>
<dbReference type="InterPro" id="IPR013419">
    <property type="entry name" value="CRISPR-assoc_prot_Cas7/Csh2"/>
</dbReference>
<proteinExistence type="predicted"/>
<reference evidence="1" key="2">
    <citation type="submission" date="2020-01" db="EMBL/GenBank/DDBJ databases">
        <authorList>
            <person name="Campanaro S."/>
        </authorList>
    </citation>
    <scope>NUCLEOTIDE SEQUENCE</scope>
    <source>
        <strain evidence="1">AS06rmzACSIP_7</strain>
    </source>
</reference>
<evidence type="ECO:0000313" key="2">
    <source>
        <dbReference type="Proteomes" id="UP000777265"/>
    </source>
</evidence>
<dbReference type="AlphaFoldDB" id="A0A971M7N2"/>
<protein>
    <submittedName>
        <fullName evidence="1">Type I-B CRISPR-associated protein Cas7/Csh2</fullName>
    </submittedName>
</protein>